<name>A0A0B7AAH5_9EUPU</name>
<feature type="domain" description="A20-type" evidence="5">
    <location>
        <begin position="11"/>
        <end position="45"/>
    </location>
</feature>
<accession>A0A0B7AAH5</accession>
<dbReference type="GO" id="GO:0005829">
    <property type="term" value="C:cytosol"/>
    <property type="evidence" value="ECO:0007669"/>
    <property type="project" value="TreeGrafter"/>
</dbReference>
<dbReference type="GO" id="GO:0031267">
    <property type="term" value="F:small GTPase binding"/>
    <property type="evidence" value="ECO:0007669"/>
    <property type="project" value="TreeGrafter"/>
</dbReference>
<keyword evidence="3" id="KW-0862">Zinc</keyword>
<gene>
    <name evidence="7" type="primary">ORF106118</name>
</gene>
<dbReference type="AlphaFoldDB" id="A0A0B7AAH5"/>
<dbReference type="InterPro" id="IPR002653">
    <property type="entry name" value="Znf_A20"/>
</dbReference>
<evidence type="ECO:0000256" key="1">
    <source>
        <dbReference type="ARBA" id="ARBA00022723"/>
    </source>
</evidence>
<evidence type="ECO:0008006" key="8">
    <source>
        <dbReference type="Google" id="ProtNLM"/>
    </source>
</evidence>
<proteinExistence type="predicted"/>
<dbReference type="Gene3D" id="1.20.1050.80">
    <property type="entry name" value="VPS9 domain"/>
    <property type="match status" value="1"/>
</dbReference>
<organism evidence="7">
    <name type="scientific">Arion vulgaris</name>
    <dbReference type="NCBI Taxonomy" id="1028688"/>
    <lineage>
        <taxon>Eukaryota</taxon>
        <taxon>Metazoa</taxon>
        <taxon>Spiralia</taxon>
        <taxon>Lophotrochozoa</taxon>
        <taxon>Mollusca</taxon>
        <taxon>Gastropoda</taxon>
        <taxon>Heterobranchia</taxon>
        <taxon>Euthyneura</taxon>
        <taxon>Panpulmonata</taxon>
        <taxon>Eupulmonata</taxon>
        <taxon>Stylommatophora</taxon>
        <taxon>Helicina</taxon>
        <taxon>Arionoidea</taxon>
        <taxon>Arionidae</taxon>
        <taxon>Arion</taxon>
    </lineage>
</organism>
<sequence>MSTRKKNFHFDEADLLCKNGCGFYGNVAWQGFCSKCYREVYQTAKQVQMQHDAVKEITQTYPERSNEHGSADERASLSKLDDKKSQPVSRSNRSFLWKTSNKESQPAVKATRSNTEERQKIVGEFAEFLKSMTRKPAALEISKVVREFVDSVLQNPDLSIETISERVQDFYASLLDKLNNLSIFKDLSTETIEKVMDYTESYVLTRLYSSVFCSPLTNDEERDLALQKRIRSLHWVTALQLDTLIKEDDPVIQHQLDSAITDIIELDSRKSSLDKLQCVVSCSKHIYEVLRQSKQGPASADEFLPALIYVVLKANPPLLHSNIQYITRFTNSARLMSGEEGYYFTNLCCSVIY</sequence>
<dbReference type="PANTHER" id="PTHR23101:SF122">
    <property type="entry name" value="RABAPTIN-5-ASSOCIATED EXCHANGE FACTOR FOR RAB5"/>
    <property type="match status" value="1"/>
</dbReference>
<feature type="compositionally biased region" description="Basic and acidic residues" evidence="4">
    <location>
        <begin position="64"/>
        <end position="85"/>
    </location>
</feature>
<dbReference type="SUPFAM" id="SSF57716">
    <property type="entry name" value="Glucocorticoid receptor-like (DNA-binding domain)"/>
    <property type="match status" value="1"/>
</dbReference>
<dbReference type="PROSITE" id="PS51036">
    <property type="entry name" value="ZF_A20"/>
    <property type="match status" value="1"/>
</dbReference>
<dbReference type="GO" id="GO:0030139">
    <property type="term" value="C:endocytic vesicle"/>
    <property type="evidence" value="ECO:0007669"/>
    <property type="project" value="TreeGrafter"/>
</dbReference>
<evidence type="ECO:0000313" key="7">
    <source>
        <dbReference type="EMBL" id="CEK77687.1"/>
    </source>
</evidence>
<feature type="region of interest" description="Disordered" evidence="4">
    <location>
        <begin position="62"/>
        <end position="94"/>
    </location>
</feature>
<dbReference type="InterPro" id="IPR041545">
    <property type="entry name" value="DUF5601"/>
</dbReference>
<dbReference type="InterPro" id="IPR003123">
    <property type="entry name" value="VPS9"/>
</dbReference>
<evidence type="ECO:0000256" key="4">
    <source>
        <dbReference type="SAM" id="MobiDB-lite"/>
    </source>
</evidence>
<protein>
    <recommendedName>
        <fullName evidence="8">VPS9 domain-containing protein</fullName>
    </recommendedName>
</protein>
<keyword evidence="2" id="KW-0863">Zinc-finger</keyword>
<evidence type="ECO:0000259" key="5">
    <source>
        <dbReference type="PROSITE" id="PS51036"/>
    </source>
</evidence>
<evidence type="ECO:0000259" key="6">
    <source>
        <dbReference type="PROSITE" id="PS51205"/>
    </source>
</evidence>
<dbReference type="GO" id="GO:0003677">
    <property type="term" value="F:DNA binding"/>
    <property type="evidence" value="ECO:0007669"/>
    <property type="project" value="InterPro"/>
</dbReference>
<dbReference type="InterPro" id="IPR037191">
    <property type="entry name" value="VPS9_dom_sf"/>
</dbReference>
<reference evidence="7" key="1">
    <citation type="submission" date="2014-12" db="EMBL/GenBank/DDBJ databases">
        <title>Insight into the proteome of Arion vulgaris.</title>
        <authorList>
            <person name="Aradska J."/>
            <person name="Bulat T."/>
            <person name="Smidak R."/>
            <person name="Sarate P."/>
            <person name="Gangsoo J."/>
            <person name="Sialana F."/>
            <person name="Bilban M."/>
            <person name="Lubec G."/>
        </authorList>
    </citation>
    <scope>NUCLEOTIDE SEQUENCE</scope>
    <source>
        <tissue evidence="7">Skin</tissue>
    </source>
</reference>
<dbReference type="Gene3D" id="1.20.5.4770">
    <property type="match status" value="1"/>
</dbReference>
<feature type="domain" description="VPS9" evidence="6">
    <location>
        <begin position="220"/>
        <end position="353"/>
    </location>
</feature>
<dbReference type="EMBL" id="HACG01030822">
    <property type="protein sequence ID" value="CEK77687.1"/>
    <property type="molecule type" value="Transcribed_RNA"/>
</dbReference>
<dbReference type="SUPFAM" id="SSF109993">
    <property type="entry name" value="VPS9 domain"/>
    <property type="match status" value="1"/>
</dbReference>
<dbReference type="SMART" id="SM00259">
    <property type="entry name" value="ZnF_A20"/>
    <property type="match status" value="1"/>
</dbReference>
<dbReference type="Pfam" id="PF01754">
    <property type="entry name" value="zf-A20"/>
    <property type="match status" value="1"/>
</dbReference>
<keyword evidence="1" id="KW-0479">Metal-binding</keyword>
<dbReference type="Pfam" id="PF02204">
    <property type="entry name" value="VPS9"/>
    <property type="match status" value="1"/>
</dbReference>
<evidence type="ECO:0000256" key="2">
    <source>
        <dbReference type="ARBA" id="ARBA00022771"/>
    </source>
</evidence>
<dbReference type="PANTHER" id="PTHR23101">
    <property type="entry name" value="RAB GDP/GTP EXCHANGE FACTOR"/>
    <property type="match status" value="1"/>
</dbReference>
<dbReference type="PROSITE" id="PS51205">
    <property type="entry name" value="VPS9"/>
    <property type="match status" value="1"/>
</dbReference>
<evidence type="ECO:0000256" key="3">
    <source>
        <dbReference type="ARBA" id="ARBA00022833"/>
    </source>
</evidence>
<dbReference type="Pfam" id="PF18151">
    <property type="entry name" value="DUF5601"/>
    <property type="match status" value="1"/>
</dbReference>
<dbReference type="GO" id="GO:0016192">
    <property type="term" value="P:vesicle-mediated transport"/>
    <property type="evidence" value="ECO:0007669"/>
    <property type="project" value="InterPro"/>
</dbReference>
<dbReference type="GO" id="GO:0008270">
    <property type="term" value="F:zinc ion binding"/>
    <property type="evidence" value="ECO:0007669"/>
    <property type="project" value="UniProtKB-KW"/>
</dbReference>
<dbReference type="Gene3D" id="1.10.246.120">
    <property type="match status" value="1"/>
</dbReference>
<dbReference type="GO" id="GO:0005085">
    <property type="term" value="F:guanyl-nucleotide exchange factor activity"/>
    <property type="evidence" value="ECO:0007669"/>
    <property type="project" value="InterPro"/>
</dbReference>
<dbReference type="InterPro" id="IPR045046">
    <property type="entry name" value="Vps9-like"/>
</dbReference>
<dbReference type="SMART" id="SM00167">
    <property type="entry name" value="VPS9"/>
    <property type="match status" value="1"/>
</dbReference>